<dbReference type="Proteomes" id="UP000189114">
    <property type="component" value="Unassembled WGS sequence"/>
</dbReference>
<evidence type="ECO:0000256" key="7">
    <source>
        <dbReference type="ARBA" id="ARBA00023114"/>
    </source>
</evidence>
<evidence type="ECO:0000256" key="9">
    <source>
        <dbReference type="ARBA" id="ARBA00023237"/>
    </source>
</evidence>
<keyword evidence="9" id="KW-0998">Cell outer membrane</keyword>
<sequence>MKKTLAALIVGAFAASAANATVIYENEGTKVELYGSLRLIMEKSSKKTTPVNAASTKKSNSALRNAGSRLGFKVQHDLDNDFYALGRVEFRFDDTESRDKFGSLYAKRAYVGLGSKAAGEITFGRQVTIADDLSQTNDYEYGLIPKGDYIPTDGTGVVRYDYRGIEGLQLSANYNFGQRHDAKGNPLKTKKVGKSAYYDENGVLQKGSDVVVADETGNIKNAYSVGLVYARDAYDVRFAYGHTNYETGVNGKSHRKDGYLASLSYAFGDFKLIGDFGYAREKDGDLKTDKFYVSPGFEYQVLAKSKIYGNYLYERVKTKDVSKEKTHGFLLGADYKLHKQVVVFLEGKYVRTKEYNNINNGYDYTGKKDDRAIGVGMRVFW</sequence>
<evidence type="ECO:0000256" key="2">
    <source>
        <dbReference type="ARBA" id="ARBA00022448"/>
    </source>
</evidence>
<keyword evidence="3" id="KW-1134">Transmembrane beta strand</keyword>
<dbReference type="Gene3D" id="2.40.160.10">
    <property type="entry name" value="Porin"/>
    <property type="match status" value="1"/>
</dbReference>
<keyword evidence="2" id="KW-0813">Transport</keyword>
<dbReference type="GO" id="GO:0046930">
    <property type="term" value="C:pore complex"/>
    <property type="evidence" value="ECO:0007669"/>
    <property type="project" value="UniProtKB-KW"/>
</dbReference>
<dbReference type="SUPFAM" id="SSF56935">
    <property type="entry name" value="Porins"/>
    <property type="match status" value="1"/>
</dbReference>
<dbReference type="AlphaFoldDB" id="A0A1V3KNB5"/>
<comment type="subcellular location">
    <subcellularLocation>
        <location evidence="1">Cell outer membrane</location>
        <topology evidence="1">Multi-pass membrane protein</topology>
    </subcellularLocation>
</comment>
<evidence type="ECO:0000313" key="13">
    <source>
        <dbReference type="Proteomes" id="UP000189114"/>
    </source>
</evidence>
<evidence type="ECO:0000256" key="8">
    <source>
        <dbReference type="ARBA" id="ARBA00023136"/>
    </source>
</evidence>
<dbReference type="GO" id="GO:0009279">
    <property type="term" value="C:cell outer membrane"/>
    <property type="evidence" value="ECO:0007669"/>
    <property type="project" value="UniProtKB-SubCell"/>
</dbReference>
<dbReference type="Pfam" id="PF13609">
    <property type="entry name" value="Porin_4"/>
    <property type="match status" value="1"/>
</dbReference>
<comment type="caution">
    <text evidence="12">The sequence shown here is derived from an EMBL/GenBank/DDBJ whole genome shotgun (WGS) entry which is preliminary data.</text>
</comment>
<accession>A0A1V3KNB5</accession>
<gene>
    <name evidence="12" type="ORF">BKG96_03585</name>
</gene>
<dbReference type="CDD" id="cd00342">
    <property type="entry name" value="gram_neg_porins"/>
    <property type="match status" value="1"/>
</dbReference>
<keyword evidence="8" id="KW-0472">Membrane</keyword>
<feature type="signal peptide" evidence="10">
    <location>
        <begin position="1"/>
        <end position="20"/>
    </location>
</feature>
<name>A0A1V3KNB5_9PAST</name>
<evidence type="ECO:0000313" key="12">
    <source>
        <dbReference type="EMBL" id="OOF79157.1"/>
    </source>
</evidence>
<keyword evidence="4" id="KW-0812">Transmembrane</keyword>
<dbReference type="EMBL" id="MLAE01000014">
    <property type="protein sequence ID" value="OOF79157.1"/>
    <property type="molecule type" value="Genomic_DNA"/>
</dbReference>
<evidence type="ECO:0000256" key="5">
    <source>
        <dbReference type="ARBA" id="ARBA00022729"/>
    </source>
</evidence>
<evidence type="ECO:0000259" key="11">
    <source>
        <dbReference type="Pfam" id="PF13609"/>
    </source>
</evidence>
<keyword evidence="7" id="KW-0626">Porin</keyword>
<evidence type="ECO:0000256" key="1">
    <source>
        <dbReference type="ARBA" id="ARBA00004571"/>
    </source>
</evidence>
<protein>
    <recommendedName>
        <fullName evidence="11">Porin domain-containing protein</fullName>
    </recommendedName>
</protein>
<dbReference type="InterPro" id="IPR050298">
    <property type="entry name" value="Gram-neg_bact_OMP"/>
</dbReference>
<evidence type="ECO:0000256" key="10">
    <source>
        <dbReference type="SAM" id="SignalP"/>
    </source>
</evidence>
<dbReference type="InterPro" id="IPR023614">
    <property type="entry name" value="Porin_dom_sf"/>
</dbReference>
<evidence type="ECO:0000256" key="6">
    <source>
        <dbReference type="ARBA" id="ARBA00023065"/>
    </source>
</evidence>
<dbReference type="RefSeq" id="WP_077586400.1">
    <property type="nucleotide sequence ID" value="NZ_MLAE01000014.1"/>
</dbReference>
<dbReference type="GO" id="GO:0015288">
    <property type="term" value="F:porin activity"/>
    <property type="evidence" value="ECO:0007669"/>
    <property type="project" value="UniProtKB-KW"/>
</dbReference>
<proteinExistence type="predicted"/>
<keyword evidence="6" id="KW-0406">Ion transport</keyword>
<dbReference type="PANTHER" id="PTHR34501">
    <property type="entry name" value="PROTEIN YDDL-RELATED"/>
    <property type="match status" value="1"/>
</dbReference>
<dbReference type="InterPro" id="IPR033900">
    <property type="entry name" value="Gram_neg_porin_domain"/>
</dbReference>
<evidence type="ECO:0000256" key="4">
    <source>
        <dbReference type="ARBA" id="ARBA00022692"/>
    </source>
</evidence>
<organism evidence="12 13">
    <name type="scientific">Rodentibacter caecimuris</name>
    <dbReference type="NCBI Taxonomy" id="1796644"/>
    <lineage>
        <taxon>Bacteria</taxon>
        <taxon>Pseudomonadati</taxon>
        <taxon>Pseudomonadota</taxon>
        <taxon>Gammaproteobacteria</taxon>
        <taxon>Pasteurellales</taxon>
        <taxon>Pasteurellaceae</taxon>
        <taxon>Rodentibacter</taxon>
    </lineage>
</organism>
<keyword evidence="5 10" id="KW-0732">Signal</keyword>
<feature type="chain" id="PRO_5013228712" description="Porin domain-containing protein" evidence="10">
    <location>
        <begin position="21"/>
        <end position="381"/>
    </location>
</feature>
<feature type="domain" description="Porin" evidence="11">
    <location>
        <begin position="7"/>
        <end position="353"/>
    </location>
</feature>
<reference evidence="13" key="1">
    <citation type="submission" date="2016-10" db="EMBL/GenBank/DDBJ databases">
        <title>Rodentibacter gen. nov. and new species.</title>
        <authorList>
            <person name="Christensen H."/>
        </authorList>
    </citation>
    <scope>NUCLEOTIDE SEQUENCE [LARGE SCALE GENOMIC DNA]</scope>
    <source>
        <strain evidence="13">Ppn152</strain>
    </source>
</reference>
<evidence type="ECO:0000256" key="3">
    <source>
        <dbReference type="ARBA" id="ARBA00022452"/>
    </source>
</evidence>
<dbReference type="GO" id="GO:0006811">
    <property type="term" value="P:monoatomic ion transport"/>
    <property type="evidence" value="ECO:0007669"/>
    <property type="project" value="UniProtKB-KW"/>
</dbReference>
<dbReference type="PANTHER" id="PTHR34501:SF2">
    <property type="entry name" value="OUTER MEMBRANE PORIN F-RELATED"/>
    <property type="match status" value="1"/>
</dbReference>